<dbReference type="InterPro" id="IPR045119">
    <property type="entry name" value="SUN1-5"/>
</dbReference>
<name>A0AA38C5S1_TAXCH</name>
<keyword evidence="2" id="KW-0812">Transmembrane</keyword>
<keyword evidence="4" id="KW-0472">Membrane</keyword>
<keyword evidence="3" id="KW-1133">Transmembrane helix</keyword>
<dbReference type="PANTHER" id="PTHR12911">
    <property type="entry name" value="SAD1/UNC-84-LIKE PROTEIN-RELATED"/>
    <property type="match status" value="1"/>
</dbReference>
<evidence type="ECO:0000256" key="4">
    <source>
        <dbReference type="ARBA" id="ARBA00023136"/>
    </source>
</evidence>
<dbReference type="EMBL" id="JAHRHJ020000011">
    <property type="protein sequence ID" value="KAH9295131.1"/>
    <property type="molecule type" value="Genomic_DNA"/>
</dbReference>
<protein>
    <recommendedName>
        <fullName evidence="5">SUN domain-containing protein</fullName>
    </recommendedName>
</protein>
<dbReference type="GO" id="GO:0043495">
    <property type="term" value="F:protein-membrane adaptor activity"/>
    <property type="evidence" value="ECO:0007669"/>
    <property type="project" value="TreeGrafter"/>
</dbReference>
<evidence type="ECO:0000259" key="5">
    <source>
        <dbReference type="PROSITE" id="PS51469"/>
    </source>
</evidence>
<dbReference type="Proteomes" id="UP000824469">
    <property type="component" value="Unassembled WGS sequence"/>
</dbReference>
<sequence>MRTSSLWRFASFRKSDTCEAIPCCVDSELTSQIGHFQPPTKFLWQMTWPKSVAYDRSSAPKDFRVFGWLSQYKDDTNVEPEKMFPLGEFSYDLERGSAQTFNLPDKSTGKVINMIKLHVLSNHGSPSHTCIYRLRVHGSEPESPMSIANEA</sequence>
<gene>
    <name evidence="6" type="ORF">KI387_038719</name>
</gene>
<dbReference type="AlphaFoldDB" id="A0AA38C5S1"/>
<comment type="subcellular location">
    <subcellularLocation>
        <location evidence="1">Membrane</location>
    </subcellularLocation>
</comment>
<keyword evidence="7" id="KW-1185">Reference proteome</keyword>
<dbReference type="GO" id="GO:0005635">
    <property type="term" value="C:nuclear envelope"/>
    <property type="evidence" value="ECO:0007669"/>
    <property type="project" value="TreeGrafter"/>
</dbReference>
<feature type="domain" description="SUN" evidence="5">
    <location>
        <begin position="1"/>
        <end position="141"/>
    </location>
</feature>
<dbReference type="PANTHER" id="PTHR12911:SF8">
    <property type="entry name" value="KLAROID PROTEIN-RELATED"/>
    <property type="match status" value="1"/>
</dbReference>
<evidence type="ECO:0000313" key="6">
    <source>
        <dbReference type="EMBL" id="KAH9295131.1"/>
    </source>
</evidence>
<reference evidence="6 7" key="1">
    <citation type="journal article" date="2021" name="Nat. Plants">
        <title>The Taxus genome provides insights into paclitaxel biosynthesis.</title>
        <authorList>
            <person name="Xiong X."/>
            <person name="Gou J."/>
            <person name="Liao Q."/>
            <person name="Li Y."/>
            <person name="Zhou Q."/>
            <person name="Bi G."/>
            <person name="Li C."/>
            <person name="Du R."/>
            <person name="Wang X."/>
            <person name="Sun T."/>
            <person name="Guo L."/>
            <person name="Liang H."/>
            <person name="Lu P."/>
            <person name="Wu Y."/>
            <person name="Zhang Z."/>
            <person name="Ro D.K."/>
            <person name="Shang Y."/>
            <person name="Huang S."/>
            <person name="Yan J."/>
        </authorList>
    </citation>
    <scope>NUCLEOTIDE SEQUENCE [LARGE SCALE GENOMIC DNA]</scope>
    <source>
        <strain evidence="6">Ta-2019</strain>
    </source>
</reference>
<proteinExistence type="predicted"/>
<dbReference type="InterPro" id="IPR012919">
    <property type="entry name" value="SUN_dom"/>
</dbReference>
<dbReference type="Gene3D" id="2.60.120.260">
    <property type="entry name" value="Galactose-binding domain-like"/>
    <property type="match status" value="1"/>
</dbReference>
<dbReference type="Pfam" id="PF07738">
    <property type="entry name" value="Sad1_UNC"/>
    <property type="match status" value="1"/>
</dbReference>
<dbReference type="GO" id="GO:0016020">
    <property type="term" value="C:membrane"/>
    <property type="evidence" value="ECO:0007669"/>
    <property type="project" value="UniProtKB-SubCell"/>
</dbReference>
<organism evidence="6 7">
    <name type="scientific">Taxus chinensis</name>
    <name type="common">Chinese yew</name>
    <name type="synonym">Taxus wallichiana var. chinensis</name>
    <dbReference type="NCBI Taxonomy" id="29808"/>
    <lineage>
        <taxon>Eukaryota</taxon>
        <taxon>Viridiplantae</taxon>
        <taxon>Streptophyta</taxon>
        <taxon>Embryophyta</taxon>
        <taxon>Tracheophyta</taxon>
        <taxon>Spermatophyta</taxon>
        <taxon>Pinopsida</taxon>
        <taxon>Pinidae</taxon>
        <taxon>Conifers II</taxon>
        <taxon>Cupressales</taxon>
        <taxon>Taxaceae</taxon>
        <taxon>Taxus</taxon>
    </lineage>
</organism>
<evidence type="ECO:0000256" key="3">
    <source>
        <dbReference type="ARBA" id="ARBA00022989"/>
    </source>
</evidence>
<accession>A0AA38C5S1</accession>
<dbReference type="OMA" id="SANEVYW"/>
<comment type="caution">
    <text evidence="6">The sequence shown here is derived from an EMBL/GenBank/DDBJ whole genome shotgun (WGS) entry which is preliminary data.</text>
</comment>
<evidence type="ECO:0000313" key="7">
    <source>
        <dbReference type="Proteomes" id="UP000824469"/>
    </source>
</evidence>
<dbReference type="PROSITE" id="PS51469">
    <property type="entry name" value="SUN"/>
    <property type="match status" value="1"/>
</dbReference>
<evidence type="ECO:0000256" key="1">
    <source>
        <dbReference type="ARBA" id="ARBA00004370"/>
    </source>
</evidence>
<evidence type="ECO:0000256" key="2">
    <source>
        <dbReference type="ARBA" id="ARBA00022692"/>
    </source>
</evidence>